<name>A0A640SPL9_9ACTN</name>
<dbReference type="EMBL" id="BLIO01000001">
    <property type="protein sequence ID" value="GFE13257.1"/>
    <property type="molecule type" value="Genomic_DNA"/>
</dbReference>
<protein>
    <submittedName>
        <fullName evidence="3">PadR family transcriptional regulator</fullName>
    </submittedName>
</protein>
<feature type="domain" description="Transcription regulator PadR N-terminal" evidence="1">
    <location>
        <begin position="15"/>
        <end position="86"/>
    </location>
</feature>
<feature type="domain" description="Transcription regulator PadR C-terminal" evidence="2">
    <location>
        <begin position="98"/>
        <end position="179"/>
    </location>
</feature>
<dbReference type="Pfam" id="PF10400">
    <property type="entry name" value="Vir_act_alpha_C"/>
    <property type="match status" value="1"/>
</dbReference>
<dbReference type="Proteomes" id="UP000430079">
    <property type="component" value="Unassembled WGS sequence"/>
</dbReference>
<dbReference type="InterPro" id="IPR018309">
    <property type="entry name" value="Tscrpt_reg_PadR_C"/>
</dbReference>
<dbReference type="PANTHER" id="PTHR43252:SF4">
    <property type="entry name" value="TRANSCRIPTIONAL REGULATORY PROTEIN"/>
    <property type="match status" value="1"/>
</dbReference>
<dbReference type="InterPro" id="IPR036390">
    <property type="entry name" value="WH_DNA-bd_sf"/>
</dbReference>
<dbReference type="InterPro" id="IPR005149">
    <property type="entry name" value="Tscrpt_reg_PadR_N"/>
</dbReference>
<organism evidence="3 4">
    <name type="scientific">Streptomyces glebosus</name>
    <dbReference type="NCBI Taxonomy" id="249580"/>
    <lineage>
        <taxon>Bacteria</taxon>
        <taxon>Bacillati</taxon>
        <taxon>Actinomycetota</taxon>
        <taxon>Actinomycetes</taxon>
        <taxon>Kitasatosporales</taxon>
        <taxon>Streptomycetaceae</taxon>
        <taxon>Streptomyces</taxon>
    </lineage>
</organism>
<proteinExistence type="predicted"/>
<dbReference type="Pfam" id="PF03551">
    <property type="entry name" value="PadR"/>
    <property type="match status" value="1"/>
</dbReference>
<evidence type="ECO:0000259" key="1">
    <source>
        <dbReference type="Pfam" id="PF03551"/>
    </source>
</evidence>
<dbReference type="PANTHER" id="PTHR43252">
    <property type="entry name" value="TRANSCRIPTIONAL REGULATOR YQJI"/>
    <property type="match status" value="1"/>
</dbReference>
<evidence type="ECO:0000313" key="4">
    <source>
        <dbReference type="Proteomes" id="UP000430079"/>
    </source>
</evidence>
<comment type="caution">
    <text evidence="3">The sequence shown here is derived from an EMBL/GenBank/DDBJ whole genome shotgun (WGS) entry which is preliminary data.</text>
</comment>
<dbReference type="SUPFAM" id="SSF46785">
    <property type="entry name" value="Winged helix' DNA-binding domain"/>
    <property type="match status" value="1"/>
</dbReference>
<evidence type="ECO:0000313" key="3">
    <source>
        <dbReference type="EMBL" id="GFE13257.1"/>
    </source>
</evidence>
<evidence type="ECO:0000259" key="2">
    <source>
        <dbReference type="Pfam" id="PF10400"/>
    </source>
</evidence>
<sequence length="188" mass="21430">MCDMYSIDMSLTQALLGLLAVEPASGYELTKEFEGDLGQWAWQAAHPSVYPELVRMAERGLVEVTQEGPRRRKTYAVTAKGREELRAWLQAPWGQGVVRNEQVLRMFLLEALEPEEAATALRDVIEYAERNVSVLREHRARREAVPPDGRDALGQLAAEYGLRQYQAMHDWALWALDHLNRRRTAPST</sequence>
<dbReference type="AlphaFoldDB" id="A0A640SPL9"/>
<accession>A0A640SPL9</accession>
<dbReference type="InterPro" id="IPR036388">
    <property type="entry name" value="WH-like_DNA-bd_sf"/>
</dbReference>
<dbReference type="Gene3D" id="1.10.10.10">
    <property type="entry name" value="Winged helix-like DNA-binding domain superfamily/Winged helix DNA-binding domain"/>
    <property type="match status" value="1"/>
</dbReference>
<dbReference type="Gene3D" id="6.10.140.190">
    <property type="match status" value="1"/>
</dbReference>
<keyword evidence="4" id="KW-1185">Reference proteome</keyword>
<reference evidence="3 4" key="1">
    <citation type="submission" date="2019-12" db="EMBL/GenBank/DDBJ databases">
        <title>Whole genome shotgun sequence of Streptomyces hygroscopicus subsp. glebosus NBRC 13786.</title>
        <authorList>
            <person name="Ichikawa N."/>
            <person name="Kimura A."/>
            <person name="Kitahashi Y."/>
            <person name="Komaki H."/>
            <person name="Tamura T."/>
        </authorList>
    </citation>
    <scope>NUCLEOTIDE SEQUENCE [LARGE SCALE GENOMIC DNA]</scope>
    <source>
        <strain evidence="3 4">NBRC 13786</strain>
    </source>
</reference>
<gene>
    <name evidence="3" type="ORF">Sgleb_13040</name>
</gene>